<dbReference type="PROSITE" id="PS00662">
    <property type="entry name" value="T2SP_E"/>
    <property type="match status" value="1"/>
</dbReference>
<feature type="region of interest" description="Disordered" evidence="4">
    <location>
        <begin position="164"/>
        <end position="189"/>
    </location>
</feature>
<dbReference type="Pfam" id="PF00437">
    <property type="entry name" value="T2SSE"/>
    <property type="match status" value="1"/>
</dbReference>
<dbReference type="STRING" id="1801750.A3B85_03120"/>
<dbReference type="Gene3D" id="3.30.450.90">
    <property type="match status" value="1"/>
</dbReference>
<dbReference type="GO" id="GO:0005886">
    <property type="term" value="C:plasma membrane"/>
    <property type="evidence" value="ECO:0007669"/>
    <property type="project" value="TreeGrafter"/>
</dbReference>
<evidence type="ECO:0000256" key="3">
    <source>
        <dbReference type="ARBA" id="ARBA00022840"/>
    </source>
</evidence>
<dbReference type="AlphaFoldDB" id="A0A1F6W7S3"/>
<organism evidence="6 7">
    <name type="scientific">Candidatus Nomurabacteria bacterium RIFCSPHIGHO2_02_FULL_37_13</name>
    <dbReference type="NCBI Taxonomy" id="1801750"/>
    <lineage>
        <taxon>Bacteria</taxon>
        <taxon>Candidatus Nomuraibacteriota</taxon>
    </lineage>
</organism>
<comment type="similarity">
    <text evidence="1">Belongs to the GSP E family.</text>
</comment>
<evidence type="ECO:0000313" key="6">
    <source>
        <dbReference type="EMBL" id="OGI77725.1"/>
    </source>
</evidence>
<keyword evidence="3" id="KW-0067">ATP-binding</keyword>
<sequence length="602" mass="67219">MQINEEQLKKFILDSGLVSRSDFELSVKKAREKKQKIGNILLSDGKISETDLKRMEAFVLGIPFVNLTDQKIDFSIISLIPEPIARNYNIVAYKKSPARAGGEDGLEVAMLDVDDLSVIDFIKKRSGFKILPRLTDTASIKSVLTQYRKSLNVEFQNIIQKESNSFKNSSTTENETRPTEQSFGRETAEKSELELKAMAEDLPIVKIVDSLIFHAILQNASDIHIEPGEKELTIRYRIDGILHDAMVLDKNAGAGITARVKVLANLKLDEKRLPQDGRFKKEQDGEKISFRVSTLPTFFGEKTVMRILKENARGFSLETLGFHGEGLERIHDSLKQKTGMVLATGPTGSGKTTTLYTMIEILNKPEVNISTVEDPIEYQMPRVNQTQVKPEIGLSFANGLRSLLRQDPDIIMVGEIRDGETAGLAVNASLTGHLVLSTIHTNSAAGAIPRMIDMGVEPFLITATVKTIIAQRLIRKLLPNKEKYFLSAVEIKNLSKVVDLDRMLVLLRDEKIIGAKDTWDKIPFYKAVKTSEFEDGYSNRIGMHEVLTVTSTIKEMIIKGSSQNDLEIQAKKEGMMTMLEDGVFQAVLGVTTLEEVFRVVSE</sequence>
<comment type="caution">
    <text evidence="6">The sequence shown here is derived from an EMBL/GenBank/DDBJ whole genome shotgun (WGS) entry which is preliminary data.</text>
</comment>
<protein>
    <recommendedName>
        <fullName evidence="5">Bacterial type II secretion system protein E domain-containing protein</fullName>
    </recommendedName>
</protein>
<dbReference type="Gene3D" id="3.40.50.300">
    <property type="entry name" value="P-loop containing nucleotide triphosphate hydrolases"/>
    <property type="match status" value="1"/>
</dbReference>
<evidence type="ECO:0000256" key="4">
    <source>
        <dbReference type="SAM" id="MobiDB-lite"/>
    </source>
</evidence>
<dbReference type="Gene3D" id="3.30.300.160">
    <property type="entry name" value="Type II secretion system, protein E, N-terminal domain"/>
    <property type="match status" value="1"/>
</dbReference>
<dbReference type="EMBL" id="MFUA01000002">
    <property type="protein sequence ID" value="OGI77725.1"/>
    <property type="molecule type" value="Genomic_DNA"/>
</dbReference>
<dbReference type="CDD" id="cd01129">
    <property type="entry name" value="PulE-GspE-like"/>
    <property type="match status" value="1"/>
</dbReference>
<evidence type="ECO:0000256" key="2">
    <source>
        <dbReference type="ARBA" id="ARBA00022741"/>
    </source>
</evidence>
<evidence type="ECO:0000313" key="7">
    <source>
        <dbReference type="Proteomes" id="UP000178374"/>
    </source>
</evidence>
<dbReference type="InterPro" id="IPR037257">
    <property type="entry name" value="T2SS_E_N_sf"/>
</dbReference>
<dbReference type="InterPro" id="IPR027417">
    <property type="entry name" value="P-loop_NTPase"/>
</dbReference>
<dbReference type="GO" id="GO:0005524">
    <property type="term" value="F:ATP binding"/>
    <property type="evidence" value="ECO:0007669"/>
    <property type="project" value="UniProtKB-KW"/>
</dbReference>
<dbReference type="Pfam" id="PF05157">
    <property type="entry name" value="MshEN"/>
    <property type="match status" value="1"/>
</dbReference>
<dbReference type="PANTHER" id="PTHR30258:SF1">
    <property type="entry name" value="PROTEIN TRANSPORT PROTEIN HOFB HOMOLOG"/>
    <property type="match status" value="1"/>
</dbReference>
<dbReference type="InterPro" id="IPR001482">
    <property type="entry name" value="T2SS/T4SS_dom"/>
</dbReference>
<name>A0A1F6W7S3_9BACT</name>
<accession>A0A1F6W7S3</accession>
<feature type="domain" description="Bacterial type II secretion system protein E" evidence="5">
    <location>
        <begin position="404"/>
        <end position="418"/>
    </location>
</feature>
<dbReference type="GO" id="GO:0016887">
    <property type="term" value="F:ATP hydrolysis activity"/>
    <property type="evidence" value="ECO:0007669"/>
    <property type="project" value="TreeGrafter"/>
</dbReference>
<keyword evidence="2" id="KW-0547">Nucleotide-binding</keyword>
<feature type="compositionally biased region" description="Polar residues" evidence="4">
    <location>
        <begin position="164"/>
        <end position="184"/>
    </location>
</feature>
<reference evidence="6 7" key="1">
    <citation type="journal article" date="2016" name="Nat. Commun.">
        <title>Thousands of microbial genomes shed light on interconnected biogeochemical processes in an aquifer system.</title>
        <authorList>
            <person name="Anantharaman K."/>
            <person name="Brown C.T."/>
            <person name="Hug L.A."/>
            <person name="Sharon I."/>
            <person name="Castelle C.J."/>
            <person name="Probst A.J."/>
            <person name="Thomas B.C."/>
            <person name="Singh A."/>
            <person name="Wilkins M.J."/>
            <person name="Karaoz U."/>
            <person name="Brodie E.L."/>
            <person name="Williams K.H."/>
            <person name="Hubbard S.S."/>
            <person name="Banfield J.F."/>
        </authorList>
    </citation>
    <scope>NUCLEOTIDE SEQUENCE [LARGE SCALE GENOMIC DNA]</scope>
</reference>
<dbReference type="Proteomes" id="UP000178374">
    <property type="component" value="Unassembled WGS sequence"/>
</dbReference>
<gene>
    <name evidence="6" type="ORF">A3B85_03120</name>
</gene>
<dbReference type="InterPro" id="IPR007831">
    <property type="entry name" value="T2SS_GspE_N"/>
</dbReference>
<dbReference type="SUPFAM" id="SSF52540">
    <property type="entry name" value="P-loop containing nucleoside triphosphate hydrolases"/>
    <property type="match status" value="1"/>
</dbReference>
<dbReference type="SUPFAM" id="SSF160246">
    <property type="entry name" value="EspE N-terminal domain-like"/>
    <property type="match status" value="1"/>
</dbReference>
<proteinExistence type="inferred from homology"/>
<evidence type="ECO:0000259" key="5">
    <source>
        <dbReference type="PROSITE" id="PS00662"/>
    </source>
</evidence>
<evidence type="ECO:0000256" key="1">
    <source>
        <dbReference type="ARBA" id="ARBA00006611"/>
    </source>
</evidence>
<dbReference type="PANTHER" id="PTHR30258">
    <property type="entry name" value="TYPE II SECRETION SYSTEM PROTEIN GSPE-RELATED"/>
    <property type="match status" value="1"/>
</dbReference>